<evidence type="ECO:0000313" key="8">
    <source>
        <dbReference type="Proteomes" id="UP000177869"/>
    </source>
</evidence>
<evidence type="ECO:0000313" key="7">
    <source>
        <dbReference type="EMBL" id="OGI60792.1"/>
    </source>
</evidence>
<proteinExistence type="inferred from homology"/>
<feature type="transmembrane region" description="Helical" evidence="6">
    <location>
        <begin position="32"/>
        <end position="50"/>
    </location>
</feature>
<gene>
    <name evidence="7" type="ORF">A2814_00140</name>
</gene>
<sequence length="340" mass="37550">MQTKIIEKYFFFGLLLATLIFTFFIFRPFWVVFVLSIAFSIVLYPIYEWLKGKSLPSWLSSLLTVILFAIILLGPISGIGVLIFNQSQDVYEEVVSGQNVSLFINSIDSTVHRILPTGVTFDIKEKASDFTLFVSSNMAKIFSTTLSAFFSLILIFLSIFYFLKNGSKWRQVIVELSPLADKDDKKIIFRLEKTVNGVLKGYLLIAIVQGILMGVGFWIFGIPNGALWGVVAAIASLVPMIGTAFVSVPAIIFLFVTGHDVAAFSFLLWSLVVVGMVDNFLNPVIVGSKTNLPPLFILFSVLGGIAVLGPIGILVGPLAVSLLYTLLSIYKNEFEQDLTL</sequence>
<reference evidence="7 8" key="1">
    <citation type="journal article" date="2016" name="Nat. Commun.">
        <title>Thousands of microbial genomes shed light on interconnected biogeochemical processes in an aquifer system.</title>
        <authorList>
            <person name="Anantharaman K."/>
            <person name="Brown C.T."/>
            <person name="Hug L.A."/>
            <person name="Sharon I."/>
            <person name="Castelle C.J."/>
            <person name="Probst A.J."/>
            <person name="Thomas B.C."/>
            <person name="Singh A."/>
            <person name="Wilkins M.J."/>
            <person name="Karaoz U."/>
            <person name="Brodie E.L."/>
            <person name="Williams K.H."/>
            <person name="Hubbard S.S."/>
            <person name="Banfield J.F."/>
        </authorList>
    </citation>
    <scope>NUCLEOTIDE SEQUENCE [LARGE SCALE GENOMIC DNA]</scope>
</reference>
<feature type="transmembrane region" description="Helical" evidence="6">
    <location>
        <begin position="62"/>
        <end position="84"/>
    </location>
</feature>
<comment type="caution">
    <text evidence="7">The sequence shown here is derived from an EMBL/GenBank/DDBJ whole genome shotgun (WGS) entry which is preliminary data.</text>
</comment>
<comment type="similarity">
    <text evidence="2">Belongs to the autoinducer-2 exporter (AI-2E) (TC 2.A.86) family.</text>
</comment>
<dbReference type="GO" id="GO:0016020">
    <property type="term" value="C:membrane"/>
    <property type="evidence" value="ECO:0007669"/>
    <property type="project" value="UniProtKB-SubCell"/>
</dbReference>
<feature type="transmembrane region" description="Helical" evidence="6">
    <location>
        <begin position="201"/>
        <end position="220"/>
    </location>
</feature>
<keyword evidence="5 6" id="KW-0472">Membrane</keyword>
<feature type="transmembrane region" description="Helical" evidence="6">
    <location>
        <begin position="297"/>
        <end position="327"/>
    </location>
</feature>
<evidence type="ECO:0000256" key="4">
    <source>
        <dbReference type="ARBA" id="ARBA00022989"/>
    </source>
</evidence>
<protein>
    <recommendedName>
        <fullName evidence="9">AI-2E family transporter</fullName>
    </recommendedName>
</protein>
<evidence type="ECO:0000256" key="1">
    <source>
        <dbReference type="ARBA" id="ARBA00004141"/>
    </source>
</evidence>
<dbReference type="STRING" id="1801732.A2814_00140"/>
<dbReference type="InterPro" id="IPR002549">
    <property type="entry name" value="AI-2E-like"/>
</dbReference>
<dbReference type="PANTHER" id="PTHR21716:SF4">
    <property type="entry name" value="TRANSMEMBRANE PROTEIN 245"/>
    <property type="match status" value="1"/>
</dbReference>
<dbReference type="PANTHER" id="PTHR21716">
    <property type="entry name" value="TRANSMEMBRANE PROTEIN"/>
    <property type="match status" value="1"/>
</dbReference>
<evidence type="ECO:0008006" key="9">
    <source>
        <dbReference type="Google" id="ProtNLM"/>
    </source>
</evidence>
<dbReference type="EMBL" id="MFTI01000014">
    <property type="protein sequence ID" value="OGI60792.1"/>
    <property type="molecule type" value="Genomic_DNA"/>
</dbReference>
<feature type="transmembrane region" description="Helical" evidence="6">
    <location>
        <begin position="141"/>
        <end position="163"/>
    </location>
</feature>
<dbReference type="Proteomes" id="UP000177869">
    <property type="component" value="Unassembled WGS sequence"/>
</dbReference>
<accession>A0A1F6UTX2</accession>
<feature type="transmembrane region" description="Helical" evidence="6">
    <location>
        <begin position="9"/>
        <end position="26"/>
    </location>
</feature>
<evidence type="ECO:0000256" key="3">
    <source>
        <dbReference type="ARBA" id="ARBA00022692"/>
    </source>
</evidence>
<feature type="transmembrane region" description="Helical" evidence="6">
    <location>
        <begin position="261"/>
        <end position="277"/>
    </location>
</feature>
<dbReference type="AlphaFoldDB" id="A0A1F6UTX2"/>
<feature type="transmembrane region" description="Helical" evidence="6">
    <location>
        <begin position="226"/>
        <end position="254"/>
    </location>
</feature>
<organism evidence="7 8">
    <name type="scientific">Candidatus Nomurabacteria bacterium RIFCSPHIGHO2_01_FULL_38_19</name>
    <dbReference type="NCBI Taxonomy" id="1801732"/>
    <lineage>
        <taxon>Bacteria</taxon>
        <taxon>Candidatus Nomuraibacteriota</taxon>
    </lineage>
</organism>
<evidence type="ECO:0000256" key="6">
    <source>
        <dbReference type="SAM" id="Phobius"/>
    </source>
</evidence>
<comment type="subcellular location">
    <subcellularLocation>
        <location evidence="1">Membrane</location>
        <topology evidence="1">Multi-pass membrane protein</topology>
    </subcellularLocation>
</comment>
<keyword evidence="3 6" id="KW-0812">Transmembrane</keyword>
<keyword evidence="4 6" id="KW-1133">Transmembrane helix</keyword>
<dbReference type="Pfam" id="PF01594">
    <property type="entry name" value="AI-2E_transport"/>
    <property type="match status" value="1"/>
</dbReference>
<evidence type="ECO:0000256" key="2">
    <source>
        <dbReference type="ARBA" id="ARBA00009773"/>
    </source>
</evidence>
<name>A0A1F6UTX2_9BACT</name>
<evidence type="ECO:0000256" key="5">
    <source>
        <dbReference type="ARBA" id="ARBA00023136"/>
    </source>
</evidence>